<dbReference type="Pfam" id="PF00005">
    <property type="entry name" value="ABC_tran"/>
    <property type="match status" value="1"/>
</dbReference>
<evidence type="ECO:0000259" key="4">
    <source>
        <dbReference type="PROSITE" id="PS50893"/>
    </source>
</evidence>
<evidence type="ECO:0000256" key="1">
    <source>
        <dbReference type="ARBA" id="ARBA00022448"/>
    </source>
</evidence>
<keyword evidence="3" id="KW-0067">ATP-binding</keyword>
<dbReference type="SUPFAM" id="SSF52540">
    <property type="entry name" value="P-loop containing nucleoside triphosphate hydrolases"/>
    <property type="match status" value="1"/>
</dbReference>
<dbReference type="PANTHER" id="PTHR24220:SF86">
    <property type="entry name" value="ABC TRANSPORTER ABCH.1"/>
    <property type="match status" value="1"/>
</dbReference>
<dbReference type="InterPro" id="IPR015854">
    <property type="entry name" value="ABC_transpr_LolD-like"/>
</dbReference>
<accession>A0A382GAG4</accession>
<dbReference type="GO" id="GO:0098796">
    <property type="term" value="C:membrane protein complex"/>
    <property type="evidence" value="ECO:0007669"/>
    <property type="project" value="UniProtKB-ARBA"/>
</dbReference>
<dbReference type="InterPro" id="IPR017911">
    <property type="entry name" value="MacB-like_ATP-bd"/>
</dbReference>
<dbReference type="PROSITE" id="PS50893">
    <property type="entry name" value="ABC_TRANSPORTER_2"/>
    <property type="match status" value="1"/>
</dbReference>
<reference evidence="5" key="1">
    <citation type="submission" date="2018-05" db="EMBL/GenBank/DDBJ databases">
        <authorList>
            <person name="Lanie J.A."/>
            <person name="Ng W.-L."/>
            <person name="Kazmierczak K.M."/>
            <person name="Andrzejewski T.M."/>
            <person name="Davidsen T.M."/>
            <person name="Wayne K.J."/>
            <person name="Tettelin H."/>
            <person name="Glass J.I."/>
            <person name="Rusch D."/>
            <person name="Podicherti R."/>
            <person name="Tsui H.-C.T."/>
            <person name="Winkler M.E."/>
        </authorList>
    </citation>
    <scope>NUCLEOTIDE SEQUENCE</scope>
</reference>
<sequence length="221" mass="24690">MNKVLELKNISRTYYIREAPIRVFENININIDKKEKLALVGPSGCGKTSLLNIAGLLERPNKGEVLLNGIEIEWISDKKMSEYRKKNIGFVFQFNNLLSDFTVIENVALPLIIDGYSRKESINRANDLLAQVGLSNRAGNYPNQVSGGEQQRVAIARALVNNPSLILADEPTGNLDQKTAMNIVELFNKLVDEFDCSLFLATHNIEIANLQDNVLNMEGLN</sequence>
<dbReference type="InterPro" id="IPR003439">
    <property type="entry name" value="ABC_transporter-like_ATP-bd"/>
</dbReference>
<proteinExistence type="predicted"/>
<dbReference type="FunFam" id="3.40.50.300:FF:000032">
    <property type="entry name" value="Export ABC transporter ATP-binding protein"/>
    <property type="match status" value="1"/>
</dbReference>
<dbReference type="PANTHER" id="PTHR24220">
    <property type="entry name" value="IMPORT ATP-BINDING PROTEIN"/>
    <property type="match status" value="1"/>
</dbReference>
<dbReference type="GO" id="GO:0005886">
    <property type="term" value="C:plasma membrane"/>
    <property type="evidence" value="ECO:0007669"/>
    <property type="project" value="TreeGrafter"/>
</dbReference>
<dbReference type="InterPro" id="IPR017871">
    <property type="entry name" value="ABC_transporter-like_CS"/>
</dbReference>
<dbReference type="GO" id="GO:0005524">
    <property type="term" value="F:ATP binding"/>
    <property type="evidence" value="ECO:0007669"/>
    <property type="project" value="UniProtKB-KW"/>
</dbReference>
<feature type="domain" description="ABC transporter" evidence="4">
    <location>
        <begin position="5"/>
        <end position="220"/>
    </location>
</feature>
<name>A0A382GAG4_9ZZZZ</name>
<dbReference type="InterPro" id="IPR003593">
    <property type="entry name" value="AAA+_ATPase"/>
</dbReference>
<evidence type="ECO:0000313" key="5">
    <source>
        <dbReference type="EMBL" id="SVB71593.1"/>
    </source>
</evidence>
<dbReference type="GO" id="GO:0016887">
    <property type="term" value="F:ATP hydrolysis activity"/>
    <property type="evidence" value="ECO:0007669"/>
    <property type="project" value="InterPro"/>
</dbReference>
<keyword evidence="2" id="KW-0547">Nucleotide-binding</keyword>
<organism evidence="5">
    <name type="scientific">marine metagenome</name>
    <dbReference type="NCBI Taxonomy" id="408172"/>
    <lineage>
        <taxon>unclassified sequences</taxon>
        <taxon>metagenomes</taxon>
        <taxon>ecological metagenomes</taxon>
    </lineage>
</organism>
<dbReference type="EMBL" id="UINC01054190">
    <property type="protein sequence ID" value="SVB71593.1"/>
    <property type="molecule type" value="Genomic_DNA"/>
</dbReference>
<evidence type="ECO:0000256" key="3">
    <source>
        <dbReference type="ARBA" id="ARBA00022840"/>
    </source>
</evidence>
<dbReference type="Gene3D" id="3.40.50.300">
    <property type="entry name" value="P-loop containing nucleotide triphosphate hydrolases"/>
    <property type="match status" value="1"/>
</dbReference>
<dbReference type="InterPro" id="IPR027417">
    <property type="entry name" value="P-loop_NTPase"/>
</dbReference>
<dbReference type="SMART" id="SM00382">
    <property type="entry name" value="AAA"/>
    <property type="match status" value="1"/>
</dbReference>
<dbReference type="GO" id="GO:0022857">
    <property type="term" value="F:transmembrane transporter activity"/>
    <property type="evidence" value="ECO:0007669"/>
    <property type="project" value="TreeGrafter"/>
</dbReference>
<protein>
    <recommendedName>
        <fullName evidence="4">ABC transporter domain-containing protein</fullName>
    </recommendedName>
</protein>
<evidence type="ECO:0000256" key="2">
    <source>
        <dbReference type="ARBA" id="ARBA00022741"/>
    </source>
</evidence>
<dbReference type="PROSITE" id="PS00211">
    <property type="entry name" value="ABC_TRANSPORTER_1"/>
    <property type="match status" value="1"/>
</dbReference>
<keyword evidence="1" id="KW-0813">Transport</keyword>
<dbReference type="CDD" id="cd03255">
    <property type="entry name" value="ABC_MJ0796_LolCDE_FtsE"/>
    <property type="match status" value="1"/>
</dbReference>
<dbReference type="AlphaFoldDB" id="A0A382GAG4"/>
<gene>
    <name evidence="5" type="ORF">METZ01_LOCUS224447</name>
</gene>